<dbReference type="Proteomes" id="UP001500221">
    <property type="component" value="Unassembled WGS sequence"/>
</dbReference>
<gene>
    <name evidence="2" type="ORF">GCM10023340_04370</name>
</gene>
<keyword evidence="3" id="KW-1185">Reference proteome</keyword>
<dbReference type="InterPro" id="IPR016181">
    <property type="entry name" value="Acyl_CoA_acyltransferase"/>
</dbReference>
<dbReference type="InterPro" id="IPR038740">
    <property type="entry name" value="BioF2-like_GNAT_dom"/>
</dbReference>
<proteinExistence type="predicted"/>
<feature type="domain" description="BioF2-like acetyltransferase" evidence="1">
    <location>
        <begin position="192"/>
        <end position="338"/>
    </location>
</feature>
<reference evidence="3" key="1">
    <citation type="journal article" date="2019" name="Int. J. Syst. Evol. Microbiol.">
        <title>The Global Catalogue of Microorganisms (GCM) 10K type strain sequencing project: providing services to taxonomists for standard genome sequencing and annotation.</title>
        <authorList>
            <consortium name="The Broad Institute Genomics Platform"/>
            <consortium name="The Broad Institute Genome Sequencing Center for Infectious Disease"/>
            <person name="Wu L."/>
            <person name="Ma J."/>
        </authorList>
    </citation>
    <scope>NUCLEOTIDE SEQUENCE [LARGE SCALE GENOMIC DNA]</scope>
    <source>
        <strain evidence="3">JCM 18459</strain>
    </source>
</reference>
<protein>
    <recommendedName>
        <fullName evidence="1">BioF2-like acetyltransferase domain-containing protein</fullName>
    </recommendedName>
</protein>
<dbReference type="Gene3D" id="3.40.630.30">
    <property type="match status" value="1"/>
</dbReference>
<dbReference type="EMBL" id="BAABKG010000001">
    <property type="protein sequence ID" value="GAA5141879.1"/>
    <property type="molecule type" value="Genomic_DNA"/>
</dbReference>
<evidence type="ECO:0000259" key="1">
    <source>
        <dbReference type="Pfam" id="PF13480"/>
    </source>
</evidence>
<dbReference type="SUPFAM" id="SSF55729">
    <property type="entry name" value="Acyl-CoA N-acyltransferases (Nat)"/>
    <property type="match status" value="1"/>
</dbReference>
<dbReference type="Pfam" id="PF13480">
    <property type="entry name" value="Acetyltransf_6"/>
    <property type="match status" value="1"/>
</dbReference>
<comment type="caution">
    <text evidence="2">The sequence shown here is derived from an EMBL/GenBank/DDBJ whole genome shotgun (WGS) entry which is preliminary data.</text>
</comment>
<dbReference type="RefSeq" id="WP_345454083.1">
    <property type="nucleotide sequence ID" value="NZ_BAABKG010000001.1"/>
</dbReference>
<name>A0ABP9P7Z6_9ACTN</name>
<evidence type="ECO:0000313" key="3">
    <source>
        <dbReference type="Proteomes" id="UP001500221"/>
    </source>
</evidence>
<evidence type="ECO:0000313" key="2">
    <source>
        <dbReference type="EMBL" id="GAA5141879.1"/>
    </source>
</evidence>
<organism evidence="2 3">
    <name type="scientific">Nocardioides marinquilinus</name>
    <dbReference type="NCBI Taxonomy" id="1210400"/>
    <lineage>
        <taxon>Bacteria</taxon>
        <taxon>Bacillati</taxon>
        <taxon>Actinomycetota</taxon>
        <taxon>Actinomycetes</taxon>
        <taxon>Propionibacteriales</taxon>
        <taxon>Nocardioidaceae</taxon>
        <taxon>Nocardioides</taxon>
    </lineage>
</organism>
<sequence>MVRREDRGAHPRRGPAATGVLTAPRFRAVTSLDEAAALVPAWDALADASGAGLLTRPGFALGWWRTLGRGRLLIGTVWRGDELVALAPLHERWIGAVRVARWLGHGLGTVSEALVRPDDDEAARVMWQGLSRRGRVLELLEYREEGGGLAALVDHPPARRRTTVAERDVCLALDFEPGGSGLEHLTYPGRGNVRGALRRADREVEATGEPFTLEVVTDVATFDARLPALQAVYDAAEADNPRQNMLRPPYEDFVVEVWRAGIADGTAAVTIGLLGDRPVALQLCLMDGRTCGLWAMRFAPDVAPLRPGHLLLRETCVWLAARGYQHFDLLIGESQTKRQWSTSRYLTLEVTHGHPLDLRAAAAASGAVARARDLLGARRAARSAG</sequence>
<accession>A0ABP9P7Z6</accession>